<keyword evidence="1" id="KW-0479">Metal-binding</keyword>
<keyword evidence="5" id="KW-1185">Reference proteome</keyword>
<evidence type="ECO:0000259" key="3">
    <source>
        <dbReference type="PROSITE" id="PS50966"/>
    </source>
</evidence>
<name>A0ABY7AY11_9PSEU</name>
<keyword evidence="1" id="KW-0863">Zinc-finger</keyword>
<dbReference type="Proteomes" id="UP001163203">
    <property type="component" value="Chromosome"/>
</dbReference>
<sequence length="452" mass="47878">MLRGVSFEHFEPGKGRVEPVMTLSTEQVLALAPDAASAKAGRGQASAAKWPVSGCSERAVWGECQGSGKKPYQVCVEFAGPAFRCSCPSRKFPCKHALGLLLRWSAGELVSAGEPDWAGTWLAERAARAERAAVRAAEPAKRGDPLAAQRRRDRRDERVSAGAAELTGWLADLIREGLAGLPRSGTAPLESAAARMVDAQAPGLAERVRRAARLAGRGRDWPDRLLEELSLTCLLAGAQARLAELPPPLAATVRARLGYPTETAEVLTNGERSTDTWLVLGFRDEPGEKVAGRTVWLRGTESGRTTMVLSFATPGRPLDASLWPGTLVPATLARYPGAGAQRVVVAERDEATASPRPEGEPVAAALARYGAVLAEDPWVDRWPVLLAGVVPVATQDGWVLSDSAGALPLHASADPWPLVAVSGGRPLTVAAEWSPAGARPMCCWDGDRAVVL</sequence>
<protein>
    <submittedName>
        <fullName evidence="4">SWIM zinc finger domain-containing protein</fullName>
    </submittedName>
</protein>
<feature type="compositionally biased region" description="Basic and acidic residues" evidence="2">
    <location>
        <begin position="134"/>
        <end position="144"/>
    </location>
</feature>
<dbReference type="EMBL" id="CP113836">
    <property type="protein sequence ID" value="WAL64604.1"/>
    <property type="molecule type" value="Genomic_DNA"/>
</dbReference>
<dbReference type="PROSITE" id="PS50966">
    <property type="entry name" value="ZF_SWIM"/>
    <property type="match status" value="1"/>
</dbReference>
<keyword evidence="1" id="KW-0862">Zinc</keyword>
<proteinExistence type="predicted"/>
<gene>
    <name evidence="4" type="ORF">ORV05_27100</name>
</gene>
<accession>A0ABY7AY11</accession>
<reference evidence="4" key="1">
    <citation type="submission" date="2022-11" db="EMBL/GenBank/DDBJ databases">
        <authorList>
            <person name="Mo P."/>
        </authorList>
    </citation>
    <scope>NUCLEOTIDE SEQUENCE</scope>
    <source>
        <strain evidence="4">HUAS 11-8</strain>
    </source>
</reference>
<dbReference type="InterPro" id="IPR007527">
    <property type="entry name" value="Znf_SWIM"/>
</dbReference>
<dbReference type="RefSeq" id="WP_268754825.1">
    <property type="nucleotide sequence ID" value="NZ_CP113836.1"/>
</dbReference>
<evidence type="ECO:0000256" key="2">
    <source>
        <dbReference type="SAM" id="MobiDB-lite"/>
    </source>
</evidence>
<evidence type="ECO:0000256" key="1">
    <source>
        <dbReference type="PROSITE-ProRule" id="PRU00325"/>
    </source>
</evidence>
<feature type="domain" description="SWIM-type" evidence="3">
    <location>
        <begin position="72"/>
        <end position="105"/>
    </location>
</feature>
<organism evidence="4 5">
    <name type="scientific">Amycolatopsis cynarae</name>
    <dbReference type="NCBI Taxonomy" id="2995223"/>
    <lineage>
        <taxon>Bacteria</taxon>
        <taxon>Bacillati</taxon>
        <taxon>Actinomycetota</taxon>
        <taxon>Actinomycetes</taxon>
        <taxon>Pseudonocardiales</taxon>
        <taxon>Pseudonocardiaceae</taxon>
        <taxon>Amycolatopsis</taxon>
    </lineage>
</organism>
<dbReference type="Pfam" id="PF04434">
    <property type="entry name" value="SWIM"/>
    <property type="match status" value="1"/>
</dbReference>
<evidence type="ECO:0000313" key="4">
    <source>
        <dbReference type="EMBL" id="WAL64604.1"/>
    </source>
</evidence>
<evidence type="ECO:0000313" key="5">
    <source>
        <dbReference type="Proteomes" id="UP001163203"/>
    </source>
</evidence>
<feature type="region of interest" description="Disordered" evidence="2">
    <location>
        <begin position="134"/>
        <end position="159"/>
    </location>
</feature>